<dbReference type="InterPro" id="IPR000073">
    <property type="entry name" value="AB_hydrolase_1"/>
</dbReference>
<accession>A0A0G1SKY3</accession>
<reference evidence="2 3" key="1">
    <citation type="journal article" date="2015" name="Nature">
        <title>rRNA introns, odd ribosomes, and small enigmatic genomes across a large radiation of phyla.</title>
        <authorList>
            <person name="Brown C.T."/>
            <person name="Hug L.A."/>
            <person name="Thomas B.C."/>
            <person name="Sharon I."/>
            <person name="Castelle C.J."/>
            <person name="Singh A."/>
            <person name="Wilkins M.J."/>
            <person name="Williams K.H."/>
            <person name="Banfield J.F."/>
        </authorList>
    </citation>
    <scope>NUCLEOTIDE SEQUENCE [LARGE SCALE GENOMIC DNA]</scope>
</reference>
<dbReference type="SUPFAM" id="SSF53474">
    <property type="entry name" value="alpha/beta-Hydrolases"/>
    <property type="match status" value="1"/>
</dbReference>
<dbReference type="InterPro" id="IPR029058">
    <property type="entry name" value="AB_hydrolase_fold"/>
</dbReference>
<feature type="domain" description="AB hydrolase-1" evidence="1">
    <location>
        <begin position="425"/>
        <end position="481"/>
    </location>
</feature>
<dbReference type="AlphaFoldDB" id="A0A0G1SKY3"/>
<name>A0A0G1SKY3_9BACT</name>
<dbReference type="EMBL" id="LCOA01000004">
    <property type="protein sequence ID" value="KKU70134.1"/>
    <property type="molecule type" value="Genomic_DNA"/>
</dbReference>
<dbReference type="PANTHER" id="PTHR46375:SF3">
    <property type="entry name" value="KELCH REPEAT AND BTB DOMAIN-CONTAINING PROTEIN 13"/>
    <property type="match status" value="1"/>
</dbReference>
<dbReference type="InterPro" id="IPR006652">
    <property type="entry name" value="Kelch_1"/>
</dbReference>
<dbReference type="Pfam" id="PF00561">
    <property type="entry name" value="Abhydrolase_1"/>
    <property type="match status" value="1"/>
</dbReference>
<organism evidence="2 3">
    <name type="scientific">Candidatus Amesbacteria bacterium GW2011_GWA1_47_20</name>
    <dbReference type="NCBI Taxonomy" id="1618354"/>
    <lineage>
        <taxon>Bacteria</taxon>
        <taxon>Candidatus Amesiibacteriota</taxon>
    </lineage>
</organism>
<dbReference type="Gene3D" id="3.40.50.1820">
    <property type="entry name" value="alpha/beta hydrolase"/>
    <property type="match status" value="1"/>
</dbReference>
<evidence type="ECO:0000313" key="3">
    <source>
        <dbReference type="Proteomes" id="UP000034565"/>
    </source>
</evidence>
<dbReference type="SUPFAM" id="SSF117281">
    <property type="entry name" value="Kelch motif"/>
    <property type="match status" value="1"/>
</dbReference>
<gene>
    <name evidence="2" type="ORF">UX92_C0004G0011</name>
</gene>
<protein>
    <recommendedName>
        <fullName evidence="1">AB hydrolase-1 domain-containing protein</fullName>
    </recommendedName>
</protein>
<dbReference type="InterPro" id="IPR015915">
    <property type="entry name" value="Kelch-typ_b-propeller"/>
</dbReference>
<dbReference type="InterPro" id="IPR052392">
    <property type="entry name" value="Kelch-BTB_domain-containing"/>
</dbReference>
<sequence>MDLMKRLPIDGLRFLFFLLILPFVSLFVPFLVGAAEVNDPWSQDASFLQKTANHTSHGYGVFLFTFAGSTTDDFSTVGRLDTSAVGASRLWVNSSNLPQNLYWHAAVSSGEYAYSLGGTQYPPQTSKDLVFVATMDNSGGLSNWRTLNTLPQRLSMGAAGATRAGTTNYVYFSGGWTDDGANSSRKVYYAPINGDGSLGTWTATTDLPDILSMHGMVAYGGYVYVIGGWNSSTREKVEVWRAATNADGTLGAWAAMPSLPGKVRNAGVTLAGNYVFVVGGHNGAGLLNTVYYTSIDNSGQMAVWQTSSNNLPAGNVTGALSEVGGYMYYTGGFDSLTGYTDKVYRSKLNIALPTPTPTPTPDVPVVVIPGMGASWNYEAMMHGKTGIADTDWEIAPFVTLYNGIINALGDKALVYPYDWRRNISTTAENLNSYIAAQVPTGQVDIVGHSMGGMVGRAYTAAHPEKVRNLITVGSPHKGAVAVYKIWEGADFSDMPGWMGLASRLLLRVNRASYANEVAEIQALFPSMRNIWPIFTFTDRPVSWSNNFLPGLAEPVQMKTIYGSGINTPGSLTLTSRSGTDALLNKWVDGKPTATLMGSGDNAVLTTSSNMGGEELAGLTHDQIIGSATGQNKILGLLGLSGTTGDAAQADLSQAVIVSVASPANFTVVDPNGNSYIPTDGLVVIGNPASGNYQVQVTAEGGGGSYNLYFGKLKGGDSAWESRTGSLGTGESTTYTFGAQMNQSNLGSVPLTTAIGRINDSLTLAGANVILKQDLARIRSYLTDIKKPQNFDTKLSRLIRTIDSLVNRASVPTSIKDNLRLVKADLEQERADRFAN</sequence>
<proteinExistence type="predicted"/>
<dbReference type="Gene3D" id="2.120.10.80">
    <property type="entry name" value="Kelch-type beta propeller"/>
    <property type="match status" value="2"/>
</dbReference>
<dbReference type="Proteomes" id="UP000034565">
    <property type="component" value="Unassembled WGS sequence"/>
</dbReference>
<dbReference type="PANTHER" id="PTHR46375">
    <property type="entry name" value="KELCH REPEAT AND BTB DOMAIN-CONTAINING PROTEIN 13-RELATED"/>
    <property type="match status" value="1"/>
</dbReference>
<evidence type="ECO:0000313" key="2">
    <source>
        <dbReference type="EMBL" id="KKU70134.1"/>
    </source>
</evidence>
<evidence type="ECO:0000259" key="1">
    <source>
        <dbReference type="Pfam" id="PF00561"/>
    </source>
</evidence>
<dbReference type="Pfam" id="PF01344">
    <property type="entry name" value="Kelch_1"/>
    <property type="match status" value="1"/>
</dbReference>
<comment type="caution">
    <text evidence="2">The sequence shown here is derived from an EMBL/GenBank/DDBJ whole genome shotgun (WGS) entry which is preliminary data.</text>
</comment>